<dbReference type="EMBL" id="VBOV01000038">
    <property type="protein sequence ID" value="TMQ61246.1"/>
    <property type="molecule type" value="Genomic_DNA"/>
</dbReference>
<dbReference type="InterPro" id="IPR027417">
    <property type="entry name" value="P-loop_NTPase"/>
</dbReference>
<dbReference type="Pfam" id="PF03976">
    <property type="entry name" value="PPK2"/>
    <property type="match status" value="1"/>
</dbReference>
<name>A0A538TCD6_UNCEI</name>
<evidence type="ECO:0000313" key="2">
    <source>
        <dbReference type="EMBL" id="TMQ61246.1"/>
    </source>
</evidence>
<organism evidence="2 3">
    <name type="scientific">Eiseniibacteriota bacterium</name>
    <dbReference type="NCBI Taxonomy" id="2212470"/>
    <lineage>
        <taxon>Bacteria</taxon>
        <taxon>Candidatus Eiseniibacteriota</taxon>
    </lineage>
</organism>
<feature type="domain" description="Polyphosphate kinase-2-related" evidence="1">
    <location>
        <begin position="80"/>
        <end position="156"/>
    </location>
</feature>
<sequence length="156" mass="17290">MRDRLVRVEPDLGSVGSGRAACHGVLHCTPPRASRILDRMKSMNLIEKLRVNPGTKVDLRDHDPDATPGFKGKPDVDAILLKTCSRMAELQYLMYAENKRALLIVLQAPDTGGKDGTIRHVMTGLNPAGVQVKSFKAPTEDELDHDYLWRIHNAVP</sequence>
<dbReference type="InterPro" id="IPR022488">
    <property type="entry name" value="PPK2-related"/>
</dbReference>
<dbReference type="Gene3D" id="3.40.50.300">
    <property type="entry name" value="P-loop containing nucleotide triphosphate hydrolases"/>
    <property type="match status" value="1"/>
</dbReference>
<dbReference type="PANTHER" id="PTHR34383:SF3">
    <property type="entry name" value="POLYPHOSPHATE:AMP PHOSPHOTRANSFERASE"/>
    <property type="match status" value="1"/>
</dbReference>
<protein>
    <recommendedName>
        <fullName evidence="1">Polyphosphate kinase-2-related domain-containing protein</fullName>
    </recommendedName>
</protein>
<accession>A0A538TCD6</accession>
<comment type="caution">
    <text evidence="2">The sequence shown here is derived from an EMBL/GenBank/DDBJ whole genome shotgun (WGS) entry which is preliminary data.</text>
</comment>
<reference evidence="2 3" key="1">
    <citation type="journal article" date="2019" name="Nat. Microbiol.">
        <title>Mediterranean grassland soil C-N compound turnover is dependent on rainfall and depth, and is mediated by genomically divergent microorganisms.</title>
        <authorList>
            <person name="Diamond S."/>
            <person name="Andeer P.F."/>
            <person name="Li Z."/>
            <person name="Crits-Christoph A."/>
            <person name="Burstein D."/>
            <person name="Anantharaman K."/>
            <person name="Lane K.R."/>
            <person name="Thomas B.C."/>
            <person name="Pan C."/>
            <person name="Northen T.R."/>
            <person name="Banfield J.F."/>
        </authorList>
    </citation>
    <scope>NUCLEOTIDE SEQUENCE [LARGE SCALE GENOMIC DNA]</scope>
    <source>
        <strain evidence="2">WS_5</strain>
    </source>
</reference>
<proteinExistence type="predicted"/>
<evidence type="ECO:0000313" key="3">
    <source>
        <dbReference type="Proteomes" id="UP000320913"/>
    </source>
</evidence>
<dbReference type="AlphaFoldDB" id="A0A538TCD6"/>
<feature type="non-terminal residue" evidence="2">
    <location>
        <position position="156"/>
    </location>
</feature>
<gene>
    <name evidence="2" type="ORF">E6K75_01675</name>
</gene>
<dbReference type="Proteomes" id="UP000320913">
    <property type="component" value="Unassembled WGS sequence"/>
</dbReference>
<dbReference type="PANTHER" id="PTHR34383">
    <property type="entry name" value="POLYPHOSPHATE:AMP PHOSPHOTRANSFERASE-RELATED"/>
    <property type="match status" value="1"/>
</dbReference>
<evidence type="ECO:0000259" key="1">
    <source>
        <dbReference type="Pfam" id="PF03976"/>
    </source>
</evidence>